<proteinExistence type="predicted"/>
<accession>A0A8J3MTA7</accession>
<organism evidence="1 2">
    <name type="scientific">Ktedonospora formicarum</name>
    <dbReference type="NCBI Taxonomy" id="2778364"/>
    <lineage>
        <taxon>Bacteria</taxon>
        <taxon>Bacillati</taxon>
        <taxon>Chloroflexota</taxon>
        <taxon>Ktedonobacteria</taxon>
        <taxon>Ktedonobacterales</taxon>
        <taxon>Ktedonobacteraceae</taxon>
        <taxon>Ktedonospora</taxon>
    </lineage>
</organism>
<dbReference type="EMBL" id="BNJF01000003">
    <property type="protein sequence ID" value="GHO48027.1"/>
    <property type="molecule type" value="Genomic_DNA"/>
</dbReference>
<evidence type="ECO:0000313" key="1">
    <source>
        <dbReference type="EMBL" id="GHO48027.1"/>
    </source>
</evidence>
<dbReference type="InterPro" id="IPR012964">
    <property type="entry name" value="DUF1702"/>
</dbReference>
<evidence type="ECO:0000313" key="2">
    <source>
        <dbReference type="Proteomes" id="UP000612362"/>
    </source>
</evidence>
<reference evidence="1" key="1">
    <citation type="submission" date="2020-10" db="EMBL/GenBank/DDBJ databases">
        <title>Taxonomic study of unclassified bacteria belonging to the class Ktedonobacteria.</title>
        <authorList>
            <person name="Yabe S."/>
            <person name="Wang C.M."/>
            <person name="Zheng Y."/>
            <person name="Sakai Y."/>
            <person name="Cavaletti L."/>
            <person name="Monciardini P."/>
            <person name="Donadio S."/>
        </authorList>
    </citation>
    <scope>NUCLEOTIDE SEQUENCE</scope>
    <source>
        <strain evidence="1">SOSP1-1</strain>
    </source>
</reference>
<comment type="caution">
    <text evidence="1">The sequence shown here is derived from an EMBL/GenBank/DDBJ whole genome shotgun (WGS) entry which is preliminary data.</text>
</comment>
<sequence length="319" mass="35116">MAISLSKLKRSLIGVSPKEATSFIAQDSEDLPHLEAVVLSALEGYHATLDSSRLEKLVPQLDKVPLAMRGYAYEGAAMGLTGLDCMMPWKNRLQEYIEGPGSPHLYMVHIGAGEALARLGRKPEPFINKMKDHSVSWLMLEGYGFHEGFFRRPRYVEAQAIPSHLSAYARCIFDQGVGRSIWFTEGARIERVAAMIEIFPTERQANLWLGVGVGSTYVGGLERPRIEKLRQVAGSYANYMAVGAAFVAKGRQRAGNEVPHTDLSCEVLCGLSAEEAAHQTSLAFLDLPAESPQIAFETIQQRLLAKFTTSAYQQQGGLK</sequence>
<keyword evidence="2" id="KW-1185">Reference proteome</keyword>
<gene>
    <name evidence="1" type="ORF">KSX_61900</name>
</gene>
<dbReference type="Pfam" id="PF08012">
    <property type="entry name" value="DUF1702"/>
    <property type="match status" value="1"/>
</dbReference>
<dbReference type="AlphaFoldDB" id="A0A8J3MTA7"/>
<dbReference type="Proteomes" id="UP000612362">
    <property type="component" value="Unassembled WGS sequence"/>
</dbReference>
<protein>
    <submittedName>
        <fullName evidence="1">Enediyne biosynthesis protein</fullName>
    </submittedName>
</protein>
<name>A0A8J3MTA7_9CHLR</name>
<dbReference type="RefSeq" id="WP_220197241.1">
    <property type="nucleotide sequence ID" value="NZ_BNJF01000003.1"/>
</dbReference>